<evidence type="ECO:0000313" key="9">
    <source>
        <dbReference type="Proteomes" id="UP000886886"/>
    </source>
</evidence>
<reference evidence="8" key="1">
    <citation type="submission" date="2020-10" db="EMBL/GenBank/DDBJ databases">
        <authorList>
            <person name="Gilroy R."/>
        </authorList>
    </citation>
    <scope>NUCLEOTIDE SEQUENCE</scope>
    <source>
        <strain evidence="8">ChiSjej3B21-11622</strain>
    </source>
</reference>
<evidence type="ECO:0000256" key="4">
    <source>
        <dbReference type="ARBA" id="ARBA00031870"/>
    </source>
</evidence>
<comment type="caution">
    <text evidence="8">The sequence shown here is derived from an EMBL/GenBank/DDBJ whole genome shotgun (WGS) entry which is preliminary data.</text>
</comment>
<comment type="similarity">
    <text evidence="2">Belongs to the pseudouridine synthase RluA family.</text>
</comment>
<protein>
    <recommendedName>
        <fullName evidence="4">RNA pseudouridylate synthase</fullName>
    </recommendedName>
    <alternativeName>
        <fullName evidence="5">RNA-uridine isomerase</fullName>
    </alternativeName>
</protein>
<evidence type="ECO:0000313" key="8">
    <source>
        <dbReference type="EMBL" id="HIQ95922.1"/>
    </source>
</evidence>
<name>A0A9D0ZUJ4_9FIRM</name>
<dbReference type="InterPro" id="IPR020103">
    <property type="entry name" value="PsdUridine_synth_cat_dom_sf"/>
</dbReference>
<evidence type="ECO:0000256" key="2">
    <source>
        <dbReference type="ARBA" id="ARBA00010876"/>
    </source>
</evidence>
<dbReference type="InterPro" id="IPR050188">
    <property type="entry name" value="RluA_PseudoU_synthase"/>
</dbReference>
<gene>
    <name evidence="8" type="ORF">IAB26_05100</name>
</gene>
<accession>A0A9D0ZUJ4</accession>
<dbReference type="PANTHER" id="PTHR21600:SF83">
    <property type="entry name" value="PSEUDOURIDYLATE SYNTHASE RPUSD4, MITOCHONDRIAL"/>
    <property type="match status" value="1"/>
</dbReference>
<dbReference type="Gene3D" id="3.30.2350.10">
    <property type="entry name" value="Pseudouridine synthase"/>
    <property type="match status" value="1"/>
</dbReference>
<dbReference type="PANTHER" id="PTHR21600">
    <property type="entry name" value="MITOCHONDRIAL RNA PSEUDOURIDINE SYNTHASE"/>
    <property type="match status" value="1"/>
</dbReference>
<dbReference type="SMART" id="SM00363">
    <property type="entry name" value="S4"/>
    <property type="match status" value="1"/>
</dbReference>
<comment type="catalytic activity">
    <reaction evidence="1">
        <text>a uridine in RNA = a pseudouridine in RNA</text>
        <dbReference type="Rhea" id="RHEA:48348"/>
        <dbReference type="Rhea" id="RHEA-COMP:12068"/>
        <dbReference type="Rhea" id="RHEA-COMP:12069"/>
        <dbReference type="ChEBI" id="CHEBI:65314"/>
        <dbReference type="ChEBI" id="CHEBI:65315"/>
    </reaction>
</comment>
<evidence type="ECO:0000256" key="5">
    <source>
        <dbReference type="ARBA" id="ARBA00033164"/>
    </source>
</evidence>
<dbReference type="Proteomes" id="UP000886886">
    <property type="component" value="Unassembled WGS sequence"/>
</dbReference>
<keyword evidence="6" id="KW-0694">RNA-binding</keyword>
<sequence>MRQLIITRQEAGQRLDKLLGKYLNKAPKSFLYKMLRKKNITLNGRKAAGNEQLQEGDEVKLFFSEETFAKFSQVKIQKTDAKLDVIYEDAHVLLMNKPCGILSQKSKDTDISMVEHLISYLLAEGAVTEESLRTFRPSVVNRLDRNTSGILAAGKDLAGAQMLSGLFRDRSLHKYYYCLVKGVLKEKKRISGYLTKDGHLNRVSIHSEASLDDAMSIETEYEPLQTNGEVTLLKVLLVTGRSHQIRAHLSSIGHPIVGDFKYGDPALNAAYEERYRLKSQLLHSGLLVFPELPEPFSYLGGRTFWAPYPKKFSRILKGEGFDAWPLGTRGD</sequence>
<keyword evidence="3" id="KW-0413">Isomerase</keyword>
<dbReference type="GO" id="GO:0120159">
    <property type="term" value="F:rRNA pseudouridine synthase activity"/>
    <property type="evidence" value="ECO:0007669"/>
    <property type="project" value="UniProtKB-ARBA"/>
</dbReference>
<dbReference type="AlphaFoldDB" id="A0A9D0ZUJ4"/>
<dbReference type="PROSITE" id="PS50889">
    <property type="entry name" value="S4"/>
    <property type="match status" value="1"/>
</dbReference>
<dbReference type="CDD" id="cd02869">
    <property type="entry name" value="PseudoU_synth_RluA_like"/>
    <property type="match status" value="1"/>
</dbReference>
<dbReference type="InterPro" id="IPR036986">
    <property type="entry name" value="S4_RNA-bd_sf"/>
</dbReference>
<dbReference type="EMBL" id="DVFT01000077">
    <property type="protein sequence ID" value="HIQ95922.1"/>
    <property type="molecule type" value="Genomic_DNA"/>
</dbReference>
<dbReference type="SUPFAM" id="SSF55120">
    <property type="entry name" value="Pseudouridine synthase"/>
    <property type="match status" value="1"/>
</dbReference>
<dbReference type="CDD" id="cd00165">
    <property type="entry name" value="S4"/>
    <property type="match status" value="1"/>
</dbReference>
<dbReference type="InterPro" id="IPR002942">
    <property type="entry name" value="S4_RNA-bd"/>
</dbReference>
<evidence type="ECO:0000256" key="3">
    <source>
        <dbReference type="ARBA" id="ARBA00023235"/>
    </source>
</evidence>
<dbReference type="GO" id="GO:0003723">
    <property type="term" value="F:RNA binding"/>
    <property type="evidence" value="ECO:0007669"/>
    <property type="project" value="UniProtKB-KW"/>
</dbReference>
<dbReference type="InterPro" id="IPR006145">
    <property type="entry name" value="PsdUridine_synth_RsuA/RluA"/>
</dbReference>
<feature type="domain" description="RNA-binding S4" evidence="7">
    <location>
        <begin position="13"/>
        <end position="73"/>
    </location>
</feature>
<evidence type="ECO:0000256" key="1">
    <source>
        <dbReference type="ARBA" id="ARBA00000073"/>
    </source>
</evidence>
<proteinExistence type="inferred from homology"/>
<dbReference type="GO" id="GO:0000455">
    <property type="term" value="P:enzyme-directed rRNA pseudouridine synthesis"/>
    <property type="evidence" value="ECO:0007669"/>
    <property type="project" value="UniProtKB-ARBA"/>
</dbReference>
<dbReference type="Pfam" id="PF00849">
    <property type="entry name" value="PseudoU_synth_2"/>
    <property type="match status" value="1"/>
</dbReference>
<evidence type="ECO:0000256" key="6">
    <source>
        <dbReference type="PROSITE-ProRule" id="PRU00182"/>
    </source>
</evidence>
<reference evidence="8" key="2">
    <citation type="journal article" date="2021" name="PeerJ">
        <title>Extensive microbial diversity within the chicken gut microbiome revealed by metagenomics and culture.</title>
        <authorList>
            <person name="Gilroy R."/>
            <person name="Ravi A."/>
            <person name="Getino M."/>
            <person name="Pursley I."/>
            <person name="Horton D.L."/>
            <person name="Alikhan N.F."/>
            <person name="Baker D."/>
            <person name="Gharbi K."/>
            <person name="Hall N."/>
            <person name="Watson M."/>
            <person name="Adriaenssens E.M."/>
            <person name="Foster-Nyarko E."/>
            <person name="Jarju S."/>
            <person name="Secka A."/>
            <person name="Antonio M."/>
            <person name="Oren A."/>
            <person name="Chaudhuri R.R."/>
            <person name="La Ragione R."/>
            <person name="Hildebrand F."/>
            <person name="Pallen M.J."/>
        </authorList>
    </citation>
    <scope>NUCLEOTIDE SEQUENCE</scope>
    <source>
        <strain evidence="8">ChiSjej3B21-11622</strain>
    </source>
</reference>
<evidence type="ECO:0000259" key="7">
    <source>
        <dbReference type="SMART" id="SM00363"/>
    </source>
</evidence>
<dbReference type="Gene3D" id="3.10.290.10">
    <property type="entry name" value="RNA-binding S4 domain"/>
    <property type="match status" value="1"/>
</dbReference>
<organism evidence="8 9">
    <name type="scientific">Candidatus Limivivens merdigallinarum</name>
    <dbReference type="NCBI Taxonomy" id="2840859"/>
    <lineage>
        <taxon>Bacteria</taxon>
        <taxon>Bacillati</taxon>
        <taxon>Bacillota</taxon>
        <taxon>Clostridia</taxon>
        <taxon>Lachnospirales</taxon>
        <taxon>Lachnospiraceae</taxon>
        <taxon>Lachnospiraceae incertae sedis</taxon>
        <taxon>Candidatus Limivivens</taxon>
    </lineage>
</organism>